<evidence type="ECO:0000313" key="1">
    <source>
        <dbReference type="EMBL" id="KAK7684914.1"/>
    </source>
</evidence>
<keyword evidence="2" id="KW-1185">Reference proteome</keyword>
<gene>
    <name evidence="1" type="ORF">QCA50_011748</name>
</gene>
<name>A0AAW0FZN2_9APHY</name>
<accession>A0AAW0FZN2</accession>
<dbReference type="EMBL" id="JASBNA010000022">
    <property type="protein sequence ID" value="KAK7684914.1"/>
    <property type="molecule type" value="Genomic_DNA"/>
</dbReference>
<reference evidence="1 2" key="1">
    <citation type="submission" date="2022-09" db="EMBL/GenBank/DDBJ databases">
        <authorList>
            <person name="Palmer J.M."/>
        </authorList>
    </citation>
    <scope>NUCLEOTIDE SEQUENCE [LARGE SCALE GENOMIC DNA]</scope>
    <source>
        <strain evidence="1 2">DSM 7382</strain>
    </source>
</reference>
<protein>
    <submittedName>
        <fullName evidence="1">Uncharacterized protein</fullName>
    </submittedName>
</protein>
<dbReference type="Proteomes" id="UP001385951">
    <property type="component" value="Unassembled WGS sequence"/>
</dbReference>
<proteinExistence type="predicted"/>
<evidence type="ECO:0000313" key="2">
    <source>
        <dbReference type="Proteomes" id="UP001385951"/>
    </source>
</evidence>
<organism evidence="1 2">
    <name type="scientific">Cerrena zonata</name>
    <dbReference type="NCBI Taxonomy" id="2478898"/>
    <lineage>
        <taxon>Eukaryota</taxon>
        <taxon>Fungi</taxon>
        <taxon>Dikarya</taxon>
        <taxon>Basidiomycota</taxon>
        <taxon>Agaricomycotina</taxon>
        <taxon>Agaricomycetes</taxon>
        <taxon>Polyporales</taxon>
        <taxon>Cerrenaceae</taxon>
        <taxon>Cerrena</taxon>
    </lineage>
</organism>
<comment type="caution">
    <text evidence="1">The sequence shown here is derived from an EMBL/GenBank/DDBJ whole genome shotgun (WGS) entry which is preliminary data.</text>
</comment>
<sequence length="152" mass="16874">MHVGDIDWSVHSNQLVHIRLRSRLFPNIEQPSVRTQSTTDKVIGRSTVNILAFKSADSSFRSDLGLGLALCIVIIVCSPQSSPSEITILSLLTAIAGKCFLTAPFGVRGRRWTRSCYCSGTVTNWSLHKAISALLYLSKYHIHSVLFPWKCV</sequence>
<dbReference type="AlphaFoldDB" id="A0AAW0FZN2"/>